<dbReference type="AlphaFoldDB" id="A0A7Y0FFQ0"/>
<keyword evidence="3" id="KW-1185">Reference proteome</keyword>
<dbReference type="RefSeq" id="WP_169500492.1">
    <property type="nucleotide sequence ID" value="NZ_JABBFZ010000020.1"/>
</dbReference>
<feature type="compositionally biased region" description="Gly residues" evidence="1">
    <location>
        <begin position="1"/>
        <end position="10"/>
    </location>
</feature>
<organism evidence="2 3">
    <name type="scientific">Paraburkholderia antibiotica</name>
    <dbReference type="NCBI Taxonomy" id="2728839"/>
    <lineage>
        <taxon>Bacteria</taxon>
        <taxon>Pseudomonadati</taxon>
        <taxon>Pseudomonadota</taxon>
        <taxon>Betaproteobacteria</taxon>
        <taxon>Burkholderiales</taxon>
        <taxon>Burkholderiaceae</taxon>
        <taxon>Paraburkholderia</taxon>
    </lineage>
</organism>
<protein>
    <submittedName>
        <fullName evidence="2">Uncharacterized protein</fullName>
    </submittedName>
</protein>
<feature type="compositionally biased region" description="Basic and acidic residues" evidence="1">
    <location>
        <begin position="16"/>
        <end position="33"/>
    </location>
</feature>
<gene>
    <name evidence="2" type="ORF">HHL14_26200</name>
</gene>
<reference evidence="2 3" key="1">
    <citation type="submission" date="2020-04" db="EMBL/GenBank/DDBJ databases">
        <title>Paraburkholderia sp. G-4-1-8 isolated from soil.</title>
        <authorList>
            <person name="Dahal R.H."/>
        </authorList>
    </citation>
    <scope>NUCLEOTIDE SEQUENCE [LARGE SCALE GENOMIC DNA]</scope>
    <source>
        <strain evidence="2 3">G-4-1-8</strain>
    </source>
</reference>
<dbReference type="Proteomes" id="UP000583127">
    <property type="component" value="Unassembled WGS sequence"/>
</dbReference>
<evidence type="ECO:0000256" key="1">
    <source>
        <dbReference type="SAM" id="MobiDB-lite"/>
    </source>
</evidence>
<accession>A0A7Y0FFQ0</accession>
<evidence type="ECO:0000313" key="2">
    <source>
        <dbReference type="EMBL" id="NML34310.1"/>
    </source>
</evidence>
<sequence length="82" mass="8757">MDERGFGGSEAVGVRRASDRAWPESARLRPRPEPSLELKRTALLIALIVGAASEAIGLDPERAAAALFERTATGRSSVGVRR</sequence>
<name>A0A7Y0FFQ0_9BURK</name>
<dbReference type="EMBL" id="JABBFZ010000020">
    <property type="protein sequence ID" value="NML34310.1"/>
    <property type="molecule type" value="Genomic_DNA"/>
</dbReference>
<comment type="caution">
    <text evidence="2">The sequence shown here is derived from an EMBL/GenBank/DDBJ whole genome shotgun (WGS) entry which is preliminary data.</text>
</comment>
<evidence type="ECO:0000313" key="3">
    <source>
        <dbReference type="Proteomes" id="UP000583127"/>
    </source>
</evidence>
<proteinExistence type="predicted"/>
<feature type="region of interest" description="Disordered" evidence="1">
    <location>
        <begin position="1"/>
        <end position="33"/>
    </location>
</feature>